<dbReference type="AlphaFoldDB" id="A0A1B0QYW6"/>
<reference evidence="3" key="1">
    <citation type="submission" date="2014-08" db="EMBL/GenBank/DDBJ databases">
        <title>High prevalence of clonal-related extended-spectrum cephalosporin-resistant Salmonella enterica serovar Enteritidis in Republic of Korea: a microbiological, molecular, and epidemiological study.</title>
        <authorList>
            <person name="Kim J.S."/>
            <person name="Jeon S.-E."/>
            <person name="Kim S.-J."/>
            <person name="Lee D.-Y."/>
            <person name="Chung G.T."/>
            <person name="Yoo C.-K."/>
            <person name="Kim J."/>
        </authorList>
    </citation>
    <scope>NUCLEOTIDE SEQUENCE</scope>
    <source>
        <strain evidence="3">SEN110055</strain>
        <strain evidence="2">SEN112499</strain>
        <plasmid evidence="3">pSEN110055</plasmid>
        <plasmid evidence="2">pSEN112499</plasmid>
    </source>
</reference>
<gene>
    <name evidence="3" type="ORF">pSEN110055_105</name>
    <name evidence="2" type="ORF">pSEN112499_105</name>
</gene>
<dbReference type="EMBL" id="KM396300">
    <property type="protein sequence ID" value="AKB10467.1"/>
    <property type="molecule type" value="Genomic_DNA"/>
</dbReference>
<name>A0A1B0QYW6_SALEN</name>
<keyword evidence="3" id="KW-0614">Plasmid</keyword>
<evidence type="ECO:0000313" key="2">
    <source>
        <dbReference type="EMBL" id="AKB10190.1"/>
    </source>
</evidence>
<proteinExistence type="predicted"/>
<accession>A0A1B0QYW6</accession>
<geneLocation type="plasmid" evidence="2">
    <name>pSEN112499</name>
</geneLocation>
<dbReference type="EMBL" id="KM396299">
    <property type="protein sequence ID" value="AKB10190.1"/>
    <property type="molecule type" value="Genomic_DNA"/>
</dbReference>
<organism evidence="3">
    <name type="scientific">Salmonella enteritidis</name>
    <dbReference type="NCBI Taxonomy" id="149539"/>
    <lineage>
        <taxon>Bacteria</taxon>
        <taxon>Pseudomonadati</taxon>
        <taxon>Pseudomonadota</taxon>
        <taxon>Gammaproteobacteria</taxon>
        <taxon>Enterobacterales</taxon>
        <taxon>Enterobacteriaceae</taxon>
        <taxon>Salmonella</taxon>
    </lineage>
</organism>
<feature type="region of interest" description="Disordered" evidence="1">
    <location>
        <begin position="183"/>
        <end position="205"/>
    </location>
</feature>
<dbReference type="RefSeq" id="WP_235671616.1">
    <property type="nucleotide sequence ID" value="NZ_KM396299.1"/>
</dbReference>
<evidence type="ECO:0000256" key="1">
    <source>
        <dbReference type="SAM" id="MobiDB-lite"/>
    </source>
</evidence>
<evidence type="ECO:0000313" key="3">
    <source>
        <dbReference type="EMBL" id="AKB10467.1"/>
    </source>
</evidence>
<protein>
    <submittedName>
        <fullName evidence="3">Uncharacterized protein</fullName>
    </submittedName>
</protein>
<geneLocation type="plasmid" evidence="3">
    <name>pSEN110055</name>
</geneLocation>
<sequence>MANKVKDINHPSINDRERRVLEELGICNGAHFNNLLKIARYRLNAGYSHAETVLSLRCTGSYIERTVMHAPKNTRKKLREHLQKFALETEQNSETVYSNYNTQLRVIREKKQKEHLMAKRKEYIRVRLESCKTRGERLMAFGLIDTIDPEYIQELEDHLAKVSHRKMLEDNDRKVKERNRLLSEMKKKFSPSHRTNNPVGKRGTR</sequence>